<organism evidence="1 2">
    <name type="scientific">Sporosarcina luteola</name>
    <dbReference type="NCBI Taxonomy" id="582850"/>
    <lineage>
        <taxon>Bacteria</taxon>
        <taxon>Bacillati</taxon>
        <taxon>Bacillota</taxon>
        <taxon>Bacilli</taxon>
        <taxon>Bacillales</taxon>
        <taxon>Caryophanaceae</taxon>
        <taxon>Sporosarcina</taxon>
    </lineage>
</organism>
<dbReference type="AlphaFoldDB" id="A0A511Z6C8"/>
<dbReference type="RefSeq" id="WP_147056479.1">
    <property type="nucleotide sequence ID" value="NZ_BJYL01000016.1"/>
</dbReference>
<dbReference type="Proteomes" id="UP000321901">
    <property type="component" value="Unassembled WGS sequence"/>
</dbReference>
<comment type="caution">
    <text evidence="1">The sequence shown here is derived from an EMBL/GenBank/DDBJ whole genome shotgun (WGS) entry which is preliminary data.</text>
</comment>
<keyword evidence="2" id="KW-1185">Reference proteome</keyword>
<sequence length="186" mass="21953">MEKGWVKMHRTIMDKPIWTEATAEQKVLLMTLVMMAAYDKRQWDWKGTQYVLQPGQLITSLPSLVQKCGKDVTVQKIRTALKRFERYGFLTNESTRQNRLITIVNWDVYQQGDRLATDDSTDGQQTYNRQITFNKNVKNVMKEKKERNEYMTQGNEWRGKQVTQLPKRVEEFVFDLTKGEDWGFSG</sequence>
<proteinExistence type="predicted"/>
<evidence type="ECO:0000313" key="1">
    <source>
        <dbReference type="EMBL" id="GEN82988.1"/>
    </source>
</evidence>
<evidence type="ECO:0008006" key="3">
    <source>
        <dbReference type="Google" id="ProtNLM"/>
    </source>
</evidence>
<name>A0A511Z6C8_9BACL</name>
<protein>
    <recommendedName>
        <fullName evidence="3">Replication protein</fullName>
    </recommendedName>
</protein>
<dbReference type="OrthoDB" id="1821976at2"/>
<reference evidence="1 2" key="1">
    <citation type="submission" date="2019-07" db="EMBL/GenBank/DDBJ databases">
        <title>Whole genome shotgun sequence of Sporosarcina luteola NBRC 105378.</title>
        <authorList>
            <person name="Hosoyama A."/>
            <person name="Uohara A."/>
            <person name="Ohji S."/>
            <person name="Ichikawa N."/>
        </authorList>
    </citation>
    <scope>NUCLEOTIDE SEQUENCE [LARGE SCALE GENOMIC DNA]</scope>
    <source>
        <strain evidence="1 2">NBRC 105378</strain>
    </source>
</reference>
<gene>
    <name evidence="1" type="ORF">SLU01_13000</name>
</gene>
<accession>A0A511Z6C8</accession>
<evidence type="ECO:0000313" key="2">
    <source>
        <dbReference type="Proteomes" id="UP000321901"/>
    </source>
</evidence>
<dbReference type="EMBL" id="BJYL01000016">
    <property type="protein sequence ID" value="GEN82988.1"/>
    <property type="molecule type" value="Genomic_DNA"/>
</dbReference>